<feature type="domain" description="O-methyltransferase C-terminal" evidence="4">
    <location>
        <begin position="129"/>
        <end position="311"/>
    </location>
</feature>
<keyword evidence="7" id="KW-1185">Reference proteome</keyword>
<dbReference type="PROSITE" id="PS51683">
    <property type="entry name" value="SAM_OMT_II"/>
    <property type="match status" value="1"/>
</dbReference>
<sequence>MTPDLHTPADLLQLSGSYWATCALHAGVALDLFTPLAGQPGTAAELAERQHLEPRALAMLLDALTALGLLTKQADRYEAQPAASRFLSRSSAEYLGHIIMHHHHLMAGWSRLDEAVRNGGPLRDPVINACDDSVRESFLMGMFNLASLLAPRIAAGIDLTGRKRLLDLGGGPGTYAVAFCRQYPGLTATVYDLPSTRPFAERVIGAAALSDRVAFHDGDYHQSDIPGGFDVAWLSHVLHADGPEHCARMLAKAVAALEPGGLLLVQEFILDDSKDGPLFPALFSLNMLLGTSRGQSYSGAELTELMTAAGLRDVGRLPLELPNGAGIMAGTV</sequence>
<evidence type="ECO:0000256" key="3">
    <source>
        <dbReference type="ARBA" id="ARBA00022691"/>
    </source>
</evidence>
<dbReference type="GO" id="GO:0008168">
    <property type="term" value="F:methyltransferase activity"/>
    <property type="evidence" value="ECO:0007669"/>
    <property type="project" value="UniProtKB-KW"/>
</dbReference>
<feature type="domain" description="O-methyltransferase dimerisation" evidence="5">
    <location>
        <begin position="13"/>
        <end position="88"/>
    </location>
</feature>
<accession>A0ABM9DAC1</accession>
<organism evidence="6 7">
    <name type="scientific">Trichlorobacter ammonificans</name>
    <dbReference type="NCBI Taxonomy" id="2916410"/>
    <lineage>
        <taxon>Bacteria</taxon>
        <taxon>Pseudomonadati</taxon>
        <taxon>Thermodesulfobacteriota</taxon>
        <taxon>Desulfuromonadia</taxon>
        <taxon>Geobacterales</taxon>
        <taxon>Geobacteraceae</taxon>
        <taxon>Trichlorobacter</taxon>
    </lineage>
</organism>
<dbReference type="PIRSF" id="PIRSF005739">
    <property type="entry name" value="O-mtase"/>
    <property type="match status" value="1"/>
</dbReference>
<proteinExistence type="predicted"/>
<protein>
    <submittedName>
        <fullName evidence="6">Helix-turn-helix SAM-dependent methyltransferase</fullName>
    </submittedName>
</protein>
<dbReference type="SUPFAM" id="SSF46785">
    <property type="entry name" value="Winged helix' DNA-binding domain"/>
    <property type="match status" value="1"/>
</dbReference>
<evidence type="ECO:0000313" key="6">
    <source>
        <dbReference type="EMBL" id="CAH2031730.1"/>
    </source>
</evidence>
<dbReference type="Pfam" id="PF00891">
    <property type="entry name" value="Methyltransf_2"/>
    <property type="match status" value="1"/>
</dbReference>
<evidence type="ECO:0000256" key="1">
    <source>
        <dbReference type="ARBA" id="ARBA00022603"/>
    </source>
</evidence>
<evidence type="ECO:0000259" key="5">
    <source>
        <dbReference type="Pfam" id="PF08100"/>
    </source>
</evidence>
<evidence type="ECO:0000313" key="7">
    <source>
        <dbReference type="Proteomes" id="UP001295463"/>
    </source>
</evidence>
<dbReference type="Gene3D" id="1.10.10.10">
    <property type="entry name" value="Winged helix-like DNA-binding domain superfamily/Winged helix DNA-binding domain"/>
    <property type="match status" value="1"/>
</dbReference>
<dbReference type="Gene3D" id="3.40.50.150">
    <property type="entry name" value="Vaccinia Virus protein VP39"/>
    <property type="match status" value="1"/>
</dbReference>
<dbReference type="PANTHER" id="PTHR43712">
    <property type="entry name" value="PUTATIVE (AFU_ORTHOLOGUE AFUA_4G14580)-RELATED"/>
    <property type="match status" value="1"/>
</dbReference>
<dbReference type="GO" id="GO:0032259">
    <property type="term" value="P:methylation"/>
    <property type="evidence" value="ECO:0007669"/>
    <property type="project" value="UniProtKB-KW"/>
</dbReference>
<name>A0ABM9DAC1_9BACT</name>
<dbReference type="Pfam" id="PF08100">
    <property type="entry name" value="Dimerisation"/>
    <property type="match status" value="1"/>
</dbReference>
<dbReference type="InterPro" id="IPR036390">
    <property type="entry name" value="WH_DNA-bd_sf"/>
</dbReference>
<keyword evidence="3" id="KW-0949">S-adenosyl-L-methionine</keyword>
<dbReference type="Proteomes" id="UP001295463">
    <property type="component" value="Chromosome"/>
</dbReference>
<evidence type="ECO:0000256" key="2">
    <source>
        <dbReference type="ARBA" id="ARBA00022679"/>
    </source>
</evidence>
<dbReference type="InterPro" id="IPR001077">
    <property type="entry name" value="COMT_C"/>
</dbReference>
<dbReference type="InterPro" id="IPR016461">
    <property type="entry name" value="COMT-like"/>
</dbReference>
<dbReference type="EMBL" id="OW150024">
    <property type="protein sequence ID" value="CAH2031730.1"/>
    <property type="molecule type" value="Genomic_DNA"/>
</dbReference>
<dbReference type="CDD" id="cd02440">
    <property type="entry name" value="AdoMet_MTases"/>
    <property type="match status" value="1"/>
</dbReference>
<dbReference type="RefSeq" id="WP_305732533.1">
    <property type="nucleotide sequence ID" value="NZ_OW150024.1"/>
</dbReference>
<dbReference type="InterPro" id="IPR036388">
    <property type="entry name" value="WH-like_DNA-bd_sf"/>
</dbReference>
<dbReference type="SUPFAM" id="SSF53335">
    <property type="entry name" value="S-adenosyl-L-methionine-dependent methyltransferases"/>
    <property type="match status" value="1"/>
</dbReference>
<gene>
    <name evidence="6" type="ORF">GEAMG1_1898</name>
</gene>
<evidence type="ECO:0000259" key="4">
    <source>
        <dbReference type="Pfam" id="PF00891"/>
    </source>
</evidence>
<dbReference type="InterPro" id="IPR012967">
    <property type="entry name" value="COMT_dimerisation"/>
</dbReference>
<keyword evidence="1 6" id="KW-0489">Methyltransferase</keyword>
<dbReference type="InterPro" id="IPR029063">
    <property type="entry name" value="SAM-dependent_MTases_sf"/>
</dbReference>
<keyword evidence="2" id="KW-0808">Transferase</keyword>
<dbReference type="PANTHER" id="PTHR43712:SF2">
    <property type="entry name" value="O-METHYLTRANSFERASE CICE"/>
    <property type="match status" value="1"/>
</dbReference>
<reference evidence="6 7" key="1">
    <citation type="submission" date="2022-03" db="EMBL/GenBank/DDBJ databases">
        <authorList>
            <person name="Koch H."/>
        </authorList>
    </citation>
    <scope>NUCLEOTIDE SEQUENCE [LARGE SCALE GENOMIC DNA]</scope>
    <source>
        <strain evidence="6 7">G1</strain>
    </source>
</reference>